<feature type="non-terminal residue" evidence="1">
    <location>
        <position position="1"/>
    </location>
</feature>
<gene>
    <name evidence="1" type="primary">GJD4</name>
</gene>
<accession>A0A1A8JEP7</accession>
<reference evidence="1" key="1">
    <citation type="submission" date="2016-05" db="EMBL/GenBank/DDBJ databases">
        <authorList>
            <person name="Lavstsen T."/>
            <person name="Jespersen J.S."/>
        </authorList>
    </citation>
    <scope>NUCLEOTIDE SEQUENCE</scope>
    <source>
        <tissue evidence="1">Brain</tissue>
    </source>
</reference>
<protein>
    <submittedName>
        <fullName evidence="1">Gap junction protein, delta 4, 40.1kDa</fullName>
    </submittedName>
</protein>
<dbReference type="AlphaFoldDB" id="A0A1A8JEP7"/>
<evidence type="ECO:0000313" key="1">
    <source>
        <dbReference type="EMBL" id="SBR07429.1"/>
    </source>
</evidence>
<organism evidence="1">
    <name type="scientific">Nothobranchius kuhntae</name>
    <name type="common">Beira killifish</name>
    <dbReference type="NCBI Taxonomy" id="321403"/>
    <lineage>
        <taxon>Eukaryota</taxon>
        <taxon>Metazoa</taxon>
        <taxon>Chordata</taxon>
        <taxon>Craniata</taxon>
        <taxon>Vertebrata</taxon>
        <taxon>Euteleostomi</taxon>
        <taxon>Actinopterygii</taxon>
        <taxon>Neopterygii</taxon>
        <taxon>Teleostei</taxon>
        <taxon>Neoteleostei</taxon>
        <taxon>Acanthomorphata</taxon>
        <taxon>Ovalentaria</taxon>
        <taxon>Atherinomorphae</taxon>
        <taxon>Cyprinodontiformes</taxon>
        <taxon>Nothobranchiidae</taxon>
        <taxon>Nothobranchius</taxon>
    </lineage>
</organism>
<proteinExistence type="predicted"/>
<sequence length="72" mass="8033">GNFIQARMQLHKSAALLHALQGLRAATMGIMITSCPKRKFWRGTGVKWLCVPRIPLELKDPFELTSGAELNL</sequence>
<name>A0A1A8JEP7_NOTKU</name>
<dbReference type="EMBL" id="HAED01020803">
    <property type="protein sequence ID" value="SBR07429.1"/>
    <property type="molecule type" value="Transcribed_RNA"/>
</dbReference>
<feature type="non-terminal residue" evidence="1">
    <location>
        <position position="72"/>
    </location>
</feature>
<reference evidence="1" key="2">
    <citation type="submission" date="2016-06" db="EMBL/GenBank/DDBJ databases">
        <title>The genome of a short-lived fish provides insights into sex chromosome evolution and the genetic control of aging.</title>
        <authorList>
            <person name="Reichwald K."/>
            <person name="Felder M."/>
            <person name="Petzold A."/>
            <person name="Koch P."/>
            <person name="Groth M."/>
            <person name="Platzer M."/>
        </authorList>
    </citation>
    <scope>NUCLEOTIDE SEQUENCE</scope>
    <source>
        <tissue evidence="1">Brain</tissue>
    </source>
</reference>